<proteinExistence type="predicted"/>
<accession>A0A7Y7WJV1</accession>
<gene>
    <name evidence="1" type="ORF">HX829_30820</name>
</gene>
<name>A0A7Y7WJV1_9PSED</name>
<dbReference type="AlphaFoldDB" id="A0A7Y7WJV1"/>
<dbReference type="RefSeq" id="WP_100942574.1">
    <property type="nucleotide sequence ID" value="NZ_JACAPU010000047.1"/>
</dbReference>
<dbReference type="EMBL" id="JACAPU010000047">
    <property type="protein sequence ID" value="NWB50870.1"/>
    <property type="molecule type" value="Genomic_DNA"/>
</dbReference>
<reference evidence="1 2" key="1">
    <citation type="submission" date="2020-04" db="EMBL/GenBank/DDBJ databases">
        <title>Molecular characterization of pseudomonads from Agaricus bisporus reveal novel blotch 2 pathogens in Western Europe.</title>
        <authorList>
            <person name="Taparia T."/>
            <person name="Krijger M."/>
            <person name="Haynes E."/>
            <person name="Elpinstone J.G."/>
            <person name="Noble R."/>
            <person name="Van Der Wolf J."/>
        </authorList>
    </citation>
    <scope>NUCLEOTIDE SEQUENCE [LARGE SCALE GENOMIC DNA]</scope>
    <source>
        <strain evidence="1 2">F1001</strain>
    </source>
</reference>
<organism evidence="1 2">
    <name type="scientific">Pseudomonas gingeri</name>
    <dbReference type="NCBI Taxonomy" id="117681"/>
    <lineage>
        <taxon>Bacteria</taxon>
        <taxon>Pseudomonadati</taxon>
        <taxon>Pseudomonadota</taxon>
        <taxon>Gammaproteobacteria</taxon>
        <taxon>Pseudomonadales</taxon>
        <taxon>Pseudomonadaceae</taxon>
        <taxon>Pseudomonas</taxon>
    </lineage>
</organism>
<comment type="caution">
    <text evidence="1">The sequence shown here is derived from an EMBL/GenBank/DDBJ whole genome shotgun (WGS) entry which is preliminary data.</text>
</comment>
<evidence type="ECO:0000313" key="1">
    <source>
        <dbReference type="EMBL" id="NWB50870.1"/>
    </source>
</evidence>
<protein>
    <submittedName>
        <fullName evidence="1">Uncharacterized protein</fullName>
    </submittedName>
</protein>
<evidence type="ECO:0000313" key="2">
    <source>
        <dbReference type="Proteomes" id="UP000582981"/>
    </source>
</evidence>
<sequence>MKHLQPFELVFDIARQQVTVKFEFGFHCFTDDKGHGERLTFRGERRYFCADRYHCSTQVVDYIHRRFIDSIVLPFFVVNSQRYFCLDLHDYAIFFSISKPAGTSNLLKVRIVSAYEIATWGRGNLPKKGKPHNVRYILEMRNAGKSV</sequence>
<dbReference type="Proteomes" id="UP000582981">
    <property type="component" value="Unassembled WGS sequence"/>
</dbReference>